<comment type="caution">
    <text evidence="1">The sequence shown here is derived from an EMBL/GenBank/DDBJ whole genome shotgun (WGS) entry which is preliminary data.</text>
</comment>
<proteinExistence type="predicted"/>
<reference evidence="1 2" key="1">
    <citation type="submission" date="2019-06" db="EMBL/GenBank/DDBJ databases">
        <title>Genome Sequence of the Brown Rot Fungal Pathogen Monilinia laxa.</title>
        <authorList>
            <person name="De Miccolis Angelini R.M."/>
            <person name="Landi L."/>
            <person name="Abate D."/>
            <person name="Pollastro S."/>
            <person name="Romanazzi G."/>
            <person name="Faretra F."/>
        </authorList>
    </citation>
    <scope>NUCLEOTIDE SEQUENCE [LARGE SCALE GENOMIC DNA]</scope>
    <source>
        <strain evidence="1 2">Mlax316</strain>
    </source>
</reference>
<evidence type="ECO:0000313" key="1">
    <source>
        <dbReference type="EMBL" id="KAB8299253.1"/>
    </source>
</evidence>
<name>A0A5N6K960_MONLA</name>
<dbReference type="AlphaFoldDB" id="A0A5N6K960"/>
<protein>
    <submittedName>
        <fullName evidence="1">Uncharacterized protein</fullName>
    </submittedName>
</protein>
<organism evidence="1 2">
    <name type="scientific">Monilinia laxa</name>
    <name type="common">Brown rot fungus</name>
    <name type="synonym">Sclerotinia laxa</name>
    <dbReference type="NCBI Taxonomy" id="61186"/>
    <lineage>
        <taxon>Eukaryota</taxon>
        <taxon>Fungi</taxon>
        <taxon>Dikarya</taxon>
        <taxon>Ascomycota</taxon>
        <taxon>Pezizomycotina</taxon>
        <taxon>Leotiomycetes</taxon>
        <taxon>Helotiales</taxon>
        <taxon>Sclerotiniaceae</taxon>
        <taxon>Monilinia</taxon>
    </lineage>
</organism>
<dbReference type="Proteomes" id="UP000326757">
    <property type="component" value="Unassembled WGS sequence"/>
</dbReference>
<gene>
    <name evidence="1" type="ORF">EYC80_001339</name>
</gene>
<dbReference type="EMBL" id="VIGI01000006">
    <property type="protein sequence ID" value="KAB8299253.1"/>
    <property type="molecule type" value="Genomic_DNA"/>
</dbReference>
<sequence>MGTLTLNGAISDAYRKVSPKNPVGKNNENMKMNTAATTTHEVLDICEEAPAIIAMQDPIPKAANIINFLLPNRSTVKTPIGEHRVCQVKTEALRMRDVCADNPRPPSKIVAW</sequence>
<accession>A0A5N6K960</accession>
<evidence type="ECO:0000313" key="2">
    <source>
        <dbReference type="Proteomes" id="UP000326757"/>
    </source>
</evidence>
<keyword evidence="2" id="KW-1185">Reference proteome</keyword>